<evidence type="ECO:0000313" key="4">
    <source>
        <dbReference type="Proteomes" id="UP000020681"/>
    </source>
</evidence>
<dbReference type="PANTHER" id="PTHR43775">
    <property type="entry name" value="FATTY ACID SYNTHASE"/>
    <property type="match status" value="1"/>
</dbReference>
<dbReference type="CDD" id="cd00833">
    <property type="entry name" value="PKS"/>
    <property type="match status" value="1"/>
</dbReference>
<evidence type="ECO:0000313" key="3">
    <source>
        <dbReference type="EMBL" id="EUA90826.1"/>
    </source>
</evidence>
<dbReference type="SMART" id="SM00825">
    <property type="entry name" value="PKS_KS"/>
    <property type="match status" value="1"/>
</dbReference>
<sequence>MDSTPDELITALRKTLKENERLERETRDHLAQATEPVAVVGMGCRYPGGIATPEGLWEMVAAGRDVVSDFPTDRGWDGASLFDPDPDAVGKSYTRSGGFLTEVAGFDAEFFGIAPSEVMAMDPQQRLLLEVSWEALERTGIDPTTLRGSPTGVFVGVFPARMGDRAGCPATSRDMGCAGRR</sequence>
<keyword evidence="1" id="KW-0808">Transferase</keyword>
<dbReference type="EMBL" id="JAOL01000097">
    <property type="protein sequence ID" value="EUA90826.1"/>
    <property type="molecule type" value="Genomic_DNA"/>
</dbReference>
<name>A0ABP3ALQ7_MYCUL</name>
<evidence type="ECO:0000256" key="1">
    <source>
        <dbReference type="ARBA" id="ARBA00022679"/>
    </source>
</evidence>
<dbReference type="PANTHER" id="PTHR43775:SF51">
    <property type="entry name" value="INACTIVE PHENOLPHTHIOCEROL SYNTHESIS POLYKETIDE SYNTHASE TYPE I PKS1-RELATED"/>
    <property type="match status" value="1"/>
</dbReference>
<organism evidence="3 4">
    <name type="scientific">Mycobacterium ulcerans str. Harvey</name>
    <dbReference type="NCBI Taxonomy" id="1299332"/>
    <lineage>
        <taxon>Bacteria</taxon>
        <taxon>Bacillati</taxon>
        <taxon>Actinomycetota</taxon>
        <taxon>Actinomycetes</taxon>
        <taxon>Mycobacteriales</taxon>
        <taxon>Mycobacteriaceae</taxon>
        <taxon>Mycobacterium</taxon>
        <taxon>Mycobacterium ulcerans group</taxon>
    </lineage>
</organism>
<dbReference type="InterPro" id="IPR020841">
    <property type="entry name" value="PKS_Beta-ketoAc_synthase_dom"/>
</dbReference>
<dbReference type="Pfam" id="PF00109">
    <property type="entry name" value="ketoacyl-synt"/>
    <property type="match status" value="1"/>
</dbReference>
<evidence type="ECO:0000259" key="2">
    <source>
        <dbReference type="PROSITE" id="PS52004"/>
    </source>
</evidence>
<dbReference type="SUPFAM" id="SSF53901">
    <property type="entry name" value="Thiolase-like"/>
    <property type="match status" value="1"/>
</dbReference>
<feature type="domain" description="Ketosynthase family 3 (KS3)" evidence="2">
    <location>
        <begin position="34"/>
        <end position="181"/>
    </location>
</feature>
<comment type="caution">
    <text evidence="3">The sequence shown here is derived from an EMBL/GenBank/DDBJ whole genome shotgun (WGS) entry which is preliminary data.</text>
</comment>
<dbReference type="InterPro" id="IPR016039">
    <property type="entry name" value="Thiolase-like"/>
</dbReference>
<proteinExistence type="predicted"/>
<dbReference type="InterPro" id="IPR014030">
    <property type="entry name" value="Ketoacyl_synth_N"/>
</dbReference>
<dbReference type="Gene3D" id="3.40.47.10">
    <property type="match status" value="1"/>
</dbReference>
<protein>
    <submittedName>
        <fullName evidence="3">Beta-ketoacyl synthase, N-terminal domain protein</fullName>
    </submittedName>
</protein>
<accession>A0ABP3ALQ7</accession>
<dbReference type="InterPro" id="IPR050091">
    <property type="entry name" value="PKS_NRPS_Biosynth_Enz"/>
</dbReference>
<keyword evidence="4" id="KW-1185">Reference proteome</keyword>
<reference evidence="3 4" key="1">
    <citation type="submission" date="2014-01" db="EMBL/GenBank/DDBJ databases">
        <authorList>
            <person name="Dobos K."/>
            <person name="Lenaerts A."/>
            <person name="Ordway D."/>
            <person name="DeGroote M.A."/>
            <person name="Parker T."/>
            <person name="Sizemore C."/>
            <person name="Tallon L.J."/>
            <person name="Sadzewicz L.K."/>
            <person name="Sengamalay N."/>
            <person name="Fraser C.M."/>
            <person name="Hine E."/>
            <person name="Shefchek K.A."/>
            <person name="Das S.P."/>
            <person name="Tettelin H."/>
        </authorList>
    </citation>
    <scope>NUCLEOTIDE SEQUENCE [LARGE SCALE GENOMIC DNA]</scope>
    <source>
        <strain evidence="3 4">Harvey</strain>
    </source>
</reference>
<gene>
    <name evidence="3" type="ORF">I551_2642</name>
</gene>
<dbReference type="Proteomes" id="UP000020681">
    <property type="component" value="Unassembled WGS sequence"/>
</dbReference>
<dbReference type="PROSITE" id="PS52004">
    <property type="entry name" value="KS3_2"/>
    <property type="match status" value="1"/>
</dbReference>